<dbReference type="EMBL" id="GL349471">
    <property type="protein sequence ID" value="KNC51950.1"/>
    <property type="molecule type" value="Genomic_DNA"/>
</dbReference>
<dbReference type="AlphaFoldDB" id="A0A0L0DI84"/>
<name>A0A0L0DI84_THETB</name>
<accession>A0A0L0DI84</accession>
<keyword evidence="2" id="KW-1185">Reference proteome</keyword>
<proteinExistence type="predicted"/>
<gene>
    <name evidence="1" type="ORF">AMSG_12144</name>
</gene>
<protein>
    <submittedName>
        <fullName evidence="1">Uncharacterized protein</fullName>
    </submittedName>
</protein>
<evidence type="ECO:0000313" key="1">
    <source>
        <dbReference type="EMBL" id="KNC51950.1"/>
    </source>
</evidence>
<dbReference type="GeneID" id="25570059"/>
<reference evidence="1 2" key="1">
    <citation type="submission" date="2010-05" db="EMBL/GenBank/DDBJ databases">
        <title>The Genome Sequence of Thecamonas trahens ATCC 50062.</title>
        <authorList>
            <consortium name="The Broad Institute Genome Sequencing Platform"/>
            <person name="Russ C."/>
            <person name="Cuomo C."/>
            <person name="Shea T."/>
            <person name="Young S.K."/>
            <person name="Zeng Q."/>
            <person name="Koehrsen M."/>
            <person name="Haas B."/>
            <person name="Borodovsky M."/>
            <person name="Guigo R."/>
            <person name="Alvarado L."/>
            <person name="Berlin A."/>
            <person name="Bochicchio J."/>
            <person name="Borenstein D."/>
            <person name="Chapman S."/>
            <person name="Chen Z."/>
            <person name="Freedman E."/>
            <person name="Gellesch M."/>
            <person name="Goldberg J."/>
            <person name="Griggs A."/>
            <person name="Gujja S."/>
            <person name="Heilman E."/>
            <person name="Heiman D."/>
            <person name="Hepburn T."/>
            <person name="Howarth C."/>
            <person name="Jen D."/>
            <person name="Larson L."/>
            <person name="Mehta T."/>
            <person name="Park D."/>
            <person name="Pearson M."/>
            <person name="Roberts A."/>
            <person name="Saif S."/>
            <person name="Shenoy N."/>
            <person name="Sisk P."/>
            <person name="Stolte C."/>
            <person name="Sykes S."/>
            <person name="Thomson T."/>
            <person name="Walk T."/>
            <person name="White J."/>
            <person name="Yandava C."/>
            <person name="Burger G."/>
            <person name="Gray M.W."/>
            <person name="Holland P.W.H."/>
            <person name="King N."/>
            <person name="Lang F.B.F."/>
            <person name="Roger A.J."/>
            <person name="Ruiz-Trillo I."/>
            <person name="Lander E."/>
            <person name="Nusbaum C."/>
        </authorList>
    </citation>
    <scope>NUCLEOTIDE SEQUENCE [LARGE SCALE GENOMIC DNA]</scope>
    <source>
        <strain evidence="1 2">ATCC 50062</strain>
    </source>
</reference>
<evidence type="ECO:0000313" key="2">
    <source>
        <dbReference type="Proteomes" id="UP000054408"/>
    </source>
</evidence>
<organism evidence="1 2">
    <name type="scientific">Thecamonas trahens ATCC 50062</name>
    <dbReference type="NCBI Taxonomy" id="461836"/>
    <lineage>
        <taxon>Eukaryota</taxon>
        <taxon>Apusozoa</taxon>
        <taxon>Apusomonadida</taxon>
        <taxon>Apusomonadidae</taxon>
        <taxon>Thecamonas</taxon>
    </lineage>
</organism>
<dbReference type="Proteomes" id="UP000054408">
    <property type="component" value="Unassembled WGS sequence"/>
</dbReference>
<dbReference type="RefSeq" id="XP_013755629.1">
    <property type="nucleotide sequence ID" value="XM_013900175.1"/>
</dbReference>
<sequence length="118" mass="12040">MGDVGQTARRVLQAGLSAGEDAQTVIARAEAAVSGDHSDQDGHDEHGVSGGTQLALALVAMLAQKVSAVVVDSDGLCSHDTLLDHVLAVHLDQLPADVAAGLEADIAFCRAALAHRIL</sequence>